<gene>
    <name evidence="1" type="ORF">CSW57_22855</name>
</gene>
<dbReference type="EMBL" id="PEBD01000012">
    <property type="protein sequence ID" value="PHV64642.1"/>
    <property type="molecule type" value="Genomic_DNA"/>
</dbReference>
<evidence type="ECO:0000313" key="2">
    <source>
        <dbReference type="Proteomes" id="UP000225108"/>
    </source>
</evidence>
<comment type="caution">
    <text evidence="1">The sequence shown here is derived from an EMBL/GenBank/DDBJ whole genome shotgun (WGS) entry which is preliminary data.</text>
</comment>
<proteinExistence type="predicted"/>
<dbReference type="Proteomes" id="UP000225108">
    <property type="component" value="Unassembled WGS sequence"/>
</dbReference>
<name>A0A2G3PHN4_WILMA</name>
<reference evidence="1 2" key="1">
    <citation type="submission" date="2017-10" db="EMBL/GenBank/DDBJ databases">
        <title>The draft genome sequence of Williamsia sp. BULT 1.1 isolated from the semi-arid grassland soils from South Africa.</title>
        <authorList>
            <person name="Kabwe M.H."/>
            <person name="Govender N."/>
            <person name="Mutseka Lunga P."/>
            <person name="Vikram S."/>
            <person name="Makhalanyane T.P."/>
        </authorList>
    </citation>
    <scope>NUCLEOTIDE SEQUENCE [LARGE SCALE GENOMIC DNA]</scope>
    <source>
        <strain evidence="1 2">BULT 1.1</strain>
    </source>
</reference>
<dbReference type="AlphaFoldDB" id="A0A2G3PHN4"/>
<accession>A0A2G3PHN4</accession>
<evidence type="ECO:0000313" key="1">
    <source>
        <dbReference type="EMBL" id="PHV64642.1"/>
    </source>
</evidence>
<protein>
    <submittedName>
        <fullName evidence="1">Uncharacterized protein</fullName>
    </submittedName>
</protein>
<sequence>MLNGMVEWGDPEEREVTTELSAGISKWMPLDLSWSRKITQRWTARSQEFADDVSGLSGLSSEEIGQRVDESEELGEALFDAGEKAVRTPDRTFRSGLARLVVAGLRDNALVDEAVYLTSILKQLEPVHLRVLRHAAHAPFVDKDHKIVGFGKWVRPAYIEQVANLEPLIVRSSAMRLESLGLFSQRNDDGDVLRWSKSPGGYWWVTDVGRKLLDYCVIIDRESDES</sequence>
<organism evidence="1 2">
    <name type="scientific">Williamsia marianensis</name>
    <dbReference type="NCBI Taxonomy" id="85044"/>
    <lineage>
        <taxon>Bacteria</taxon>
        <taxon>Bacillati</taxon>
        <taxon>Actinomycetota</taxon>
        <taxon>Actinomycetes</taxon>
        <taxon>Mycobacteriales</taxon>
        <taxon>Nocardiaceae</taxon>
        <taxon>Williamsia</taxon>
    </lineage>
</organism>